<accession>A0A1V4BXW2</accession>
<dbReference type="Proteomes" id="UP000189835">
    <property type="component" value="Unassembled WGS sequence"/>
</dbReference>
<reference evidence="1 2" key="1">
    <citation type="submission" date="2017-02" db="EMBL/GenBank/DDBJ databases">
        <title>Genome sequence of Microcystis aeruginosa KW.</title>
        <authorList>
            <person name="Oh H.-M."/>
            <person name="Ahn C.-Y."/>
            <person name="Jeong H."/>
            <person name="Srivastava A."/>
            <person name="Lee H.-G."/>
            <person name="Kang S.-R."/>
        </authorList>
    </citation>
    <scope>NUCLEOTIDE SEQUENCE [LARGE SCALE GENOMIC DNA]</scope>
    <source>
        <strain evidence="1 2">KW</strain>
    </source>
</reference>
<gene>
    <name evidence="1" type="ORF">B1L04_09560</name>
</gene>
<protein>
    <submittedName>
        <fullName evidence="1">Uncharacterized protein</fullName>
    </submittedName>
</protein>
<comment type="caution">
    <text evidence="1">The sequence shown here is derived from an EMBL/GenBank/DDBJ whole genome shotgun (WGS) entry which is preliminary data.</text>
</comment>
<evidence type="ECO:0000313" key="1">
    <source>
        <dbReference type="EMBL" id="OPF19519.1"/>
    </source>
</evidence>
<proteinExistence type="predicted"/>
<evidence type="ECO:0000313" key="2">
    <source>
        <dbReference type="Proteomes" id="UP000189835"/>
    </source>
</evidence>
<dbReference type="EMBL" id="MVGR01000003">
    <property type="protein sequence ID" value="OPF19519.1"/>
    <property type="molecule type" value="Genomic_DNA"/>
</dbReference>
<organism evidence="1 2">
    <name type="scientific">Microcystis aeruginosa KW</name>
    <dbReference type="NCBI Taxonomy" id="1960155"/>
    <lineage>
        <taxon>Bacteria</taxon>
        <taxon>Bacillati</taxon>
        <taxon>Cyanobacteriota</taxon>
        <taxon>Cyanophyceae</taxon>
        <taxon>Oscillatoriophycideae</taxon>
        <taxon>Chroococcales</taxon>
        <taxon>Microcystaceae</taxon>
        <taxon>Microcystis</taxon>
    </lineage>
</organism>
<name>A0A1V4BXW2_MICAE</name>
<sequence length="73" mass="8619">MSQSSDSRYINSVSRLDLRSYILRKCFDVTRVPLHRIQLPTILEPKNGSRRFFLAIKYIELGFAFRPQSLDQE</sequence>
<dbReference type="AlphaFoldDB" id="A0A1V4BXW2"/>